<gene>
    <name evidence="1" type="ORF">DFR50_11916</name>
</gene>
<comment type="caution">
    <text evidence="1">The sequence shown here is derived from an EMBL/GenBank/DDBJ whole genome shotgun (WGS) entry which is preliminary data.</text>
</comment>
<protein>
    <submittedName>
        <fullName evidence="1">Uncharacterized protein</fullName>
    </submittedName>
</protein>
<evidence type="ECO:0000313" key="1">
    <source>
        <dbReference type="EMBL" id="RBP10345.1"/>
    </source>
</evidence>
<dbReference type="AlphaFoldDB" id="A0A366F9F7"/>
<proteinExistence type="predicted"/>
<dbReference type="EMBL" id="QNRK01000019">
    <property type="protein sequence ID" value="RBP10345.1"/>
    <property type="molecule type" value="Genomic_DNA"/>
</dbReference>
<reference evidence="1 2" key="1">
    <citation type="submission" date="2018-06" db="EMBL/GenBank/DDBJ databases">
        <title>Genomic Encyclopedia of Type Strains, Phase IV (KMG-IV): sequencing the most valuable type-strain genomes for metagenomic binning, comparative biology and taxonomic classification.</title>
        <authorList>
            <person name="Goeker M."/>
        </authorList>
    </citation>
    <scope>NUCLEOTIDE SEQUENCE [LARGE SCALE GENOMIC DNA]</scope>
    <source>
        <strain evidence="1 2">DSM 24875</strain>
    </source>
</reference>
<feature type="non-terminal residue" evidence="1">
    <location>
        <position position="1"/>
    </location>
</feature>
<evidence type="ECO:0000313" key="2">
    <source>
        <dbReference type="Proteomes" id="UP000253529"/>
    </source>
</evidence>
<sequence>VIDNLQRRAKAFGFVLQAAVAPVADLAVS</sequence>
<name>A0A366F9F7_9HYPH</name>
<organism evidence="1 2">
    <name type="scientific">Roseiarcus fermentans</name>
    <dbReference type="NCBI Taxonomy" id="1473586"/>
    <lineage>
        <taxon>Bacteria</taxon>
        <taxon>Pseudomonadati</taxon>
        <taxon>Pseudomonadota</taxon>
        <taxon>Alphaproteobacteria</taxon>
        <taxon>Hyphomicrobiales</taxon>
        <taxon>Roseiarcaceae</taxon>
        <taxon>Roseiarcus</taxon>
    </lineage>
</organism>
<dbReference type="Proteomes" id="UP000253529">
    <property type="component" value="Unassembled WGS sequence"/>
</dbReference>
<keyword evidence="2" id="KW-1185">Reference proteome</keyword>
<accession>A0A366F9F7</accession>